<dbReference type="PhylomeDB" id="A0A0G4FZW6"/>
<evidence type="ECO:0000256" key="1">
    <source>
        <dbReference type="SAM" id="Coils"/>
    </source>
</evidence>
<organism evidence="2 3">
    <name type="scientific">Vitrella brassicaformis (strain CCMP3155)</name>
    <dbReference type="NCBI Taxonomy" id="1169540"/>
    <lineage>
        <taxon>Eukaryota</taxon>
        <taxon>Sar</taxon>
        <taxon>Alveolata</taxon>
        <taxon>Colpodellida</taxon>
        <taxon>Vitrellaceae</taxon>
        <taxon>Vitrella</taxon>
    </lineage>
</organism>
<dbReference type="VEuPathDB" id="CryptoDB:Vbra_1766"/>
<feature type="coiled-coil region" evidence="1">
    <location>
        <begin position="90"/>
        <end position="117"/>
    </location>
</feature>
<gene>
    <name evidence="2" type="ORF">Vbra_1766</name>
</gene>
<evidence type="ECO:0000313" key="2">
    <source>
        <dbReference type="EMBL" id="CEM21084.1"/>
    </source>
</evidence>
<protein>
    <submittedName>
        <fullName evidence="2">Uncharacterized protein</fullName>
    </submittedName>
</protein>
<name>A0A0G4FZW6_VITBC</name>
<reference evidence="2 3" key="1">
    <citation type="submission" date="2014-11" db="EMBL/GenBank/DDBJ databases">
        <authorList>
            <person name="Zhu J."/>
            <person name="Qi W."/>
            <person name="Song R."/>
        </authorList>
    </citation>
    <scope>NUCLEOTIDE SEQUENCE [LARGE SCALE GENOMIC DNA]</scope>
</reference>
<dbReference type="EMBL" id="CDMY01000534">
    <property type="protein sequence ID" value="CEM21084.1"/>
    <property type="molecule type" value="Genomic_DNA"/>
</dbReference>
<dbReference type="AlphaFoldDB" id="A0A0G4FZW6"/>
<keyword evidence="3" id="KW-1185">Reference proteome</keyword>
<keyword evidence="1" id="KW-0175">Coiled coil</keyword>
<evidence type="ECO:0000313" key="3">
    <source>
        <dbReference type="Proteomes" id="UP000041254"/>
    </source>
</evidence>
<proteinExistence type="predicted"/>
<accession>A0A0G4FZW6</accession>
<dbReference type="Proteomes" id="UP000041254">
    <property type="component" value="Unassembled WGS sequence"/>
</dbReference>
<dbReference type="InParanoid" id="A0A0G4FZW6"/>
<sequence length="130" mass="15090">MVRQLENLWKYGTFQMCVEQMKELGQLFLADSKEVIYVILLDGGPDWVEKWTKHEAEGAEARHVFKYLKEQGINILFGRWGWSTLSLVSVGIYRGLYEDEQKELEQAREENERLKMELSNGGVGEEMVTG</sequence>